<dbReference type="GO" id="GO:0016491">
    <property type="term" value="F:oxidoreductase activity"/>
    <property type="evidence" value="ECO:0007669"/>
    <property type="project" value="InterPro"/>
</dbReference>
<dbReference type="PANTHER" id="PTHR42852:SF6">
    <property type="entry name" value="THIOL:DISULFIDE INTERCHANGE PROTEIN DSBE"/>
    <property type="match status" value="1"/>
</dbReference>
<dbReference type="AlphaFoldDB" id="A0A7D3XFV8"/>
<feature type="domain" description="Thioredoxin" evidence="5">
    <location>
        <begin position="332"/>
        <end position="469"/>
    </location>
</feature>
<dbReference type="InterPro" id="IPR036249">
    <property type="entry name" value="Thioredoxin-like_sf"/>
</dbReference>
<dbReference type="InterPro" id="IPR025380">
    <property type="entry name" value="DUF4369"/>
</dbReference>
<dbReference type="GO" id="GO:0017004">
    <property type="term" value="P:cytochrome complex assembly"/>
    <property type="evidence" value="ECO:0007669"/>
    <property type="project" value="UniProtKB-KW"/>
</dbReference>
<dbReference type="Pfam" id="PF00578">
    <property type="entry name" value="AhpC-TSA"/>
    <property type="match status" value="1"/>
</dbReference>
<comment type="subcellular location">
    <subcellularLocation>
        <location evidence="1">Cell envelope</location>
    </subcellularLocation>
</comment>
<reference evidence="6 7" key="1">
    <citation type="submission" date="2019-07" db="EMBL/GenBank/DDBJ databases">
        <title>Thalassofilum flectens gen. nov., sp. nov., a novel moderate thermophilic anaerobe from a shallow sea hot spring in Kunashir Island (Russia), representing a new family in the order Bacteroidales, and proposal of Thalassofilacea fam. nov.</title>
        <authorList>
            <person name="Kochetkova T.V."/>
            <person name="Podosokorskaya O.A."/>
            <person name="Novikov A."/>
            <person name="Elcheninov A.G."/>
            <person name="Toshchakov S.V."/>
            <person name="Kublanov I.V."/>
        </authorList>
    </citation>
    <scope>NUCLEOTIDE SEQUENCE [LARGE SCALE GENOMIC DNA]</scope>
    <source>
        <strain evidence="6 7">38-H</strain>
    </source>
</reference>
<dbReference type="GO" id="GO:0030313">
    <property type="term" value="C:cell envelope"/>
    <property type="evidence" value="ECO:0007669"/>
    <property type="project" value="UniProtKB-SubCell"/>
</dbReference>
<keyword evidence="4" id="KW-0676">Redox-active center</keyword>
<organism evidence="6 7">
    <name type="scientific">Tenuifilum thalassicum</name>
    <dbReference type="NCBI Taxonomy" id="2590900"/>
    <lineage>
        <taxon>Bacteria</taxon>
        <taxon>Pseudomonadati</taxon>
        <taxon>Bacteroidota</taxon>
        <taxon>Bacteroidia</taxon>
        <taxon>Bacteroidales</taxon>
        <taxon>Tenuifilaceae</taxon>
        <taxon>Tenuifilum</taxon>
    </lineage>
</organism>
<evidence type="ECO:0000256" key="4">
    <source>
        <dbReference type="ARBA" id="ARBA00023284"/>
    </source>
</evidence>
<dbReference type="InterPro" id="IPR000866">
    <property type="entry name" value="AhpC/TSA"/>
</dbReference>
<dbReference type="Gene3D" id="3.40.30.10">
    <property type="entry name" value="Glutaredoxin"/>
    <property type="match status" value="1"/>
</dbReference>
<evidence type="ECO:0000256" key="2">
    <source>
        <dbReference type="ARBA" id="ARBA00022748"/>
    </source>
</evidence>
<proteinExistence type="predicted"/>
<dbReference type="Pfam" id="PF17127">
    <property type="entry name" value="DUF5106"/>
    <property type="match status" value="1"/>
</dbReference>
<keyword evidence="2" id="KW-0201">Cytochrome c-type biogenesis</keyword>
<accession>A0A7D3XFV8</accession>
<dbReference type="InterPro" id="IPR033395">
    <property type="entry name" value="DUF5106"/>
</dbReference>
<dbReference type="InterPro" id="IPR050553">
    <property type="entry name" value="Thioredoxin_ResA/DsbE_sf"/>
</dbReference>
<protein>
    <submittedName>
        <fullName evidence="6">Redoxin domain-containing protein</fullName>
    </submittedName>
</protein>
<dbReference type="KEGG" id="ttz:FHG85_05285"/>
<evidence type="ECO:0000259" key="5">
    <source>
        <dbReference type="PROSITE" id="PS51352"/>
    </source>
</evidence>
<dbReference type="InterPro" id="IPR013766">
    <property type="entry name" value="Thioredoxin_domain"/>
</dbReference>
<dbReference type="CDD" id="cd02966">
    <property type="entry name" value="TlpA_like_family"/>
    <property type="match status" value="1"/>
</dbReference>
<evidence type="ECO:0000256" key="3">
    <source>
        <dbReference type="ARBA" id="ARBA00023157"/>
    </source>
</evidence>
<dbReference type="Pfam" id="PF14289">
    <property type="entry name" value="DUF4369"/>
    <property type="match status" value="1"/>
</dbReference>
<evidence type="ECO:0000313" key="6">
    <source>
        <dbReference type="EMBL" id="QKG79697.1"/>
    </source>
</evidence>
<keyword evidence="3" id="KW-1015">Disulfide bond</keyword>
<dbReference type="GO" id="GO:0016209">
    <property type="term" value="F:antioxidant activity"/>
    <property type="evidence" value="ECO:0007669"/>
    <property type="project" value="InterPro"/>
</dbReference>
<name>A0A7D3XFV8_9BACT</name>
<dbReference type="PANTHER" id="PTHR42852">
    <property type="entry name" value="THIOL:DISULFIDE INTERCHANGE PROTEIN DSBE"/>
    <property type="match status" value="1"/>
</dbReference>
<keyword evidence="7" id="KW-1185">Reference proteome</keyword>
<dbReference type="Proteomes" id="UP000500961">
    <property type="component" value="Chromosome"/>
</dbReference>
<sequence>MRKFVIFLVALCSFGYFNAFGQKGYRIEVKIDGLTEGELLLGYHFGEKKYVKDTAKVNSNGIAIFEGDTLLPGGIYLVILPEKNYFEVLVDKNQQFSAFTKKDNLLENLEFKNSSINKGFIDYQRFMIEMQKQSKELSEQLKEALSDSVKSEEIRQKMNALNDKVMAYWDDIESKYKGTLLASIIRAMRNVDVPKHNIPPDSPKHDSLVWAHNYNFYRHHYFDNIDFSDARLLRTPILESKINSYFDRVLLPLPDSIIPAAFDLIEKARANKEMFQYVLSTLTNKFQTSDRMGMDGVFVAIAEKYYLAGQAWWADQKLIDKIAERVKAIKPNIIGNIAPDLWLPNPNSKYFRLSDINAKITVVYFWDPECSHCKKETPKLKTVYEKFKDKGFEVYAVYTQGDQPKWMEYIEKNQLPWINVWDPTRSSNFRNLYDIYATPVIYVLDKNKKILAKRISVETLEKILAEELNK</sequence>
<dbReference type="SUPFAM" id="SSF52833">
    <property type="entry name" value="Thioredoxin-like"/>
    <property type="match status" value="1"/>
</dbReference>
<gene>
    <name evidence="6" type="ORF">FHG85_05285</name>
</gene>
<evidence type="ECO:0000313" key="7">
    <source>
        <dbReference type="Proteomes" id="UP000500961"/>
    </source>
</evidence>
<dbReference type="RefSeq" id="WP_173073708.1">
    <property type="nucleotide sequence ID" value="NZ_CP041345.1"/>
</dbReference>
<dbReference type="PROSITE" id="PS51352">
    <property type="entry name" value="THIOREDOXIN_2"/>
    <property type="match status" value="1"/>
</dbReference>
<evidence type="ECO:0000256" key="1">
    <source>
        <dbReference type="ARBA" id="ARBA00004196"/>
    </source>
</evidence>
<dbReference type="EMBL" id="CP041345">
    <property type="protein sequence ID" value="QKG79697.1"/>
    <property type="molecule type" value="Genomic_DNA"/>
</dbReference>